<accession>A0A1Q9CFM5</accession>
<evidence type="ECO:0000313" key="3">
    <source>
        <dbReference type="Proteomes" id="UP000186817"/>
    </source>
</evidence>
<name>A0A1Q9CFM5_SYMMI</name>
<dbReference type="AlphaFoldDB" id="A0A1Q9CFM5"/>
<comment type="caution">
    <text evidence="2">The sequence shown here is derived from an EMBL/GenBank/DDBJ whole genome shotgun (WGS) entry which is preliminary data.</text>
</comment>
<dbReference type="PANTHER" id="PTHR19446">
    <property type="entry name" value="REVERSE TRANSCRIPTASES"/>
    <property type="match status" value="1"/>
</dbReference>
<evidence type="ECO:0000256" key="1">
    <source>
        <dbReference type="SAM" id="MobiDB-lite"/>
    </source>
</evidence>
<dbReference type="EMBL" id="LSRX01001255">
    <property type="protein sequence ID" value="OLP81721.1"/>
    <property type="molecule type" value="Genomic_DNA"/>
</dbReference>
<proteinExistence type="predicted"/>
<dbReference type="OrthoDB" id="415832at2759"/>
<evidence type="ECO:0000313" key="2">
    <source>
        <dbReference type="EMBL" id="OLP81721.1"/>
    </source>
</evidence>
<protein>
    <submittedName>
        <fullName evidence="2">LINE-1 retrotransposable element ORF2 protein</fullName>
    </submittedName>
</protein>
<keyword evidence="3" id="KW-1185">Reference proteome</keyword>
<reference evidence="2 3" key="1">
    <citation type="submission" date="2016-02" db="EMBL/GenBank/DDBJ databases">
        <title>Genome analysis of coral dinoflagellate symbionts highlights evolutionary adaptations to a symbiotic lifestyle.</title>
        <authorList>
            <person name="Aranda M."/>
            <person name="Li Y."/>
            <person name="Liew Y.J."/>
            <person name="Baumgarten S."/>
            <person name="Simakov O."/>
            <person name="Wilson M."/>
            <person name="Piel J."/>
            <person name="Ashoor H."/>
            <person name="Bougouffa S."/>
            <person name="Bajic V.B."/>
            <person name="Ryu T."/>
            <person name="Ravasi T."/>
            <person name="Bayer T."/>
            <person name="Micklem G."/>
            <person name="Kim H."/>
            <person name="Bhak J."/>
            <person name="Lajeunesse T.C."/>
            <person name="Voolstra C.R."/>
        </authorList>
    </citation>
    <scope>NUCLEOTIDE SEQUENCE [LARGE SCALE GENOMIC DNA]</scope>
    <source>
        <strain evidence="2 3">CCMP2467</strain>
    </source>
</reference>
<dbReference type="Proteomes" id="UP000186817">
    <property type="component" value="Unassembled WGS sequence"/>
</dbReference>
<feature type="compositionally biased region" description="Low complexity" evidence="1">
    <location>
        <begin position="1"/>
        <end position="26"/>
    </location>
</feature>
<gene>
    <name evidence="2" type="primary">Pol</name>
    <name evidence="2" type="ORF">AK812_SmicGene37712</name>
</gene>
<organism evidence="2 3">
    <name type="scientific">Symbiodinium microadriaticum</name>
    <name type="common">Dinoflagellate</name>
    <name type="synonym">Zooxanthella microadriatica</name>
    <dbReference type="NCBI Taxonomy" id="2951"/>
    <lineage>
        <taxon>Eukaryota</taxon>
        <taxon>Sar</taxon>
        <taxon>Alveolata</taxon>
        <taxon>Dinophyceae</taxon>
        <taxon>Suessiales</taxon>
        <taxon>Symbiodiniaceae</taxon>
        <taxon>Symbiodinium</taxon>
    </lineage>
</organism>
<feature type="region of interest" description="Disordered" evidence="1">
    <location>
        <begin position="1"/>
        <end position="32"/>
    </location>
</feature>
<sequence>MVRSLASSDSSDSDAASLSSLSRDSSVGSEGAVARRARADQLNAERHRENAKQWFKRRLVAILCEMALVDQLQEDGRSYRQVSGRISWFTRQCQGQSLDGLLQLARPQLVPARAEGLLRDAQLLQRLCDETIPPNDHTWIYSDQVGNSDSPARHRVEQRTQLLLQQSLAPRLRTKEPTTFIQRAITTAGGNFYRDFIFLVWPLFTDQDRLEFQTWYYNHDGAGVPPDVPEHVPSSSSGIRREQCAAVPRGLLNEPRSVIGRKALNTGGVMIMINKSIATVEQIRYAELVAGGQRAATFLMPKGHGVQIDFLLTRLPCSNVSRQVKEALLRHPHLTAQYQQAAAQSLQQRKDRTIDACLADAWRQCTKCLGRIRPLPPAQQELSLRAFWFAKRHLRYCQTLVTHYNAPVVWYVSHSLPNRVHTLLPGSVRRLRPLIQLWRAAISFQKQDKILRQKVKERKIAKVDHLISVAQEADKRGLSTLHQLLKHLKPKAPKRSIHFRRADGQLMGIEEEMDKLRAFFSELYQADSHNPTPHFLQEALPVESWEVTAALHSMPAHKALPPGQAPARLWKLAARSVETELLRDFNAALQPGELCFPHHWHDSHLALLAKPHKPPNSPSNLRPINLLVAEAKLLARIAAEVTATGAASITTVSSIRICAGKADV</sequence>